<evidence type="ECO:0000313" key="5">
    <source>
        <dbReference type="Proteomes" id="UP001271007"/>
    </source>
</evidence>
<protein>
    <recommendedName>
        <fullName evidence="6">HTH myb-type domain-containing protein</fullName>
    </recommendedName>
</protein>
<keyword evidence="5" id="KW-1185">Reference proteome</keyword>
<reference evidence="4" key="1">
    <citation type="submission" date="2023-04" db="EMBL/GenBank/DDBJ databases">
        <title>Black Yeasts Isolated from many extreme environments.</title>
        <authorList>
            <person name="Coleine C."/>
            <person name="Stajich J.E."/>
            <person name="Selbmann L."/>
        </authorList>
    </citation>
    <scope>NUCLEOTIDE SEQUENCE</scope>
    <source>
        <strain evidence="4">CCFEE 5312</strain>
    </source>
</reference>
<organism evidence="4 5">
    <name type="scientific">Extremus antarcticus</name>
    <dbReference type="NCBI Taxonomy" id="702011"/>
    <lineage>
        <taxon>Eukaryota</taxon>
        <taxon>Fungi</taxon>
        <taxon>Dikarya</taxon>
        <taxon>Ascomycota</taxon>
        <taxon>Pezizomycotina</taxon>
        <taxon>Dothideomycetes</taxon>
        <taxon>Dothideomycetidae</taxon>
        <taxon>Mycosphaerellales</taxon>
        <taxon>Extremaceae</taxon>
        <taxon>Extremus</taxon>
    </lineage>
</organism>
<name>A0AAJ0GFY9_9PEZI</name>
<feature type="domain" description="HTH myb-type" evidence="3">
    <location>
        <begin position="1"/>
        <end position="32"/>
    </location>
</feature>
<comment type="caution">
    <text evidence="4">The sequence shown here is derived from an EMBL/GenBank/DDBJ whole genome shotgun (WGS) entry which is preliminary data.</text>
</comment>
<evidence type="ECO:0000259" key="2">
    <source>
        <dbReference type="PROSITE" id="PS50090"/>
    </source>
</evidence>
<proteinExistence type="predicted"/>
<sequence length="322" mass="35941">MGKRWAEIARRLRGRSDNAVKNWWNGGMNRRRRSNQHRRPEHEVRQQMDASRVPVQNRPPPPQQHALPSGFAHVQPHFFSHPVYHPGPVGIPQPMRLPSNGPPLRSNGLVETPLPSPSAWSQMSTDGPPSLMSDVSSASARSPHHGASPIELQPLSGARSERRQSAAPMLQLGVPGCFVQEHDFQMPTMPMQRYGEMQKQPPRMLQEPFMPAQSFPHPSQYLPSQPRNAPMLHGHSGLHSYHTMPTEVHSKMRVAPPPYHHQMPSPMAVQLPSISDMSREMHDAKSTQIDPALSQVRCTPVSSAPTSEDSPKDKMSLSNLTT</sequence>
<dbReference type="PROSITE" id="PS51294">
    <property type="entry name" value="HTH_MYB"/>
    <property type="match status" value="1"/>
</dbReference>
<feature type="region of interest" description="Disordered" evidence="1">
    <location>
        <begin position="96"/>
        <end position="164"/>
    </location>
</feature>
<feature type="region of interest" description="Disordered" evidence="1">
    <location>
        <begin position="279"/>
        <end position="322"/>
    </location>
</feature>
<feature type="compositionally biased region" description="Polar residues" evidence="1">
    <location>
        <begin position="118"/>
        <end position="140"/>
    </location>
</feature>
<feature type="domain" description="Myb-like" evidence="2">
    <location>
        <begin position="1"/>
        <end position="28"/>
    </location>
</feature>
<dbReference type="EMBL" id="JAWDJX010000005">
    <property type="protein sequence ID" value="KAK3056792.1"/>
    <property type="molecule type" value="Genomic_DNA"/>
</dbReference>
<evidence type="ECO:0000313" key="4">
    <source>
        <dbReference type="EMBL" id="KAK3056792.1"/>
    </source>
</evidence>
<dbReference type="InterPro" id="IPR017930">
    <property type="entry name" value="Myb_dom"/>
</dbReference>
<gene>
    <name evidence="4" type="ORF">LTR09_002585</name>
</gene>
<dbReference type="InterPro" id="IPR001005">
    <property type="entry name" value="SANT/Myb"/>
</dbReference>
<dbReference type="Proteomes" id="UP001271007">
    <property type="component" value="Unassembled WGS sequence"/>
</dbReference>
<dbReference type="Gene3D" id="1.10.10.60">
    <property type="entry name" value="Homeodomain-like"/>
    <property type="match status" value="1"/>
</dbReference>
<dbReference type="PROSITE" id="PS50090">
    <property type="entry name" value="MYB_LIKE"/>
    <property type="match status" value="1"/>
</dbReference>
<evidence type="ECO:0000259" key="3">
    <source>
        <dbReference type="PROSITE" id="PS51294"/>
    </source>
</evidence>
<accession>A0AAJ0GFY9</accession>
<dbReference type="AlphaFoldDB" id="A0AAJ0GFY9"/>
<evidence type="ECO:0000256" key="1">
    <source>
        <dbReference type="SAM" id="MobiDB-lite"/>
    </source>
</evidence>
<evidence type="ECO:0008006" key="6">
    <source>
        <dbReference type="Google" id="ProtNLM"/>
    </source>
</evidence>
<feature type="region of interest" description="Disordered" evidence="1">
    <location>
        <begin position="23"/>
        <end position="66"/>
    </location>
</feature>
<dbReference type="CDD" id="cd00167">
    <property type="entry name" value="SANT"/>
    <property type="match status" value="1"/>
</dbReference>
<feature type="compositionally biased region" description="Polar residues" evidence="1">
    <location>
        <begin position="296"/>
        <end position="308"/>
    </location>
</feature>